<comment type="caution">
    <text evidence="1">The sequence shown here is derived from an EMBL/GenBank/DDBJ whole genome shotgun (WGS) entry which is preliminary data.</text>
</comment>
<proteinExistence type="predicted"/>
<accession>A0AAD5RJG6</accession>
<reference evidence="1" key="1">
    <citation type="submission" date="2022-07" db="EMBL/GenBank/DDBJ databases">
        <title>Draft genome sequence of Zalerion maritima ATCC 34329, a (micro)plastics degrading marine fungus.</title>
        <authorList>
            <person name="Paco A."/>
            <person name="Goncalves M.F.M."/>
            <person name="Rocha-Santos T.A.P."/>
            <person name="Alves A."/>
        </authorList>
    </citation>
    <scope>NUCLEOTIDE SEQUENCE</scope>
    <source>
        <strain evidence="1">ATCC 34329</strain>
    </source>
</reference>
<gene>
    <name evidence="1" type="ORF">MKZ38_006588</name>
</gene>
<sequence length="138" mass="15564">MWKTLDQTIPRVHLNHFPQSFSRHFVHFILLLGYRRQHHLRNVGRATAIVDVTDSFHCNQDEEGVGRNGDQMVRAGCVMDVVGSVSAAGALDGKRLVLGLKGSRLNFDAIDWKKFDLLPVERHLMAKVKMDDITIAST</sequence>
<evidence type="ECO:0000313" key="1">
    <source>
        <dbReference type="EMBL" id="KAJ2895443.1"/>
    </source>
</evidence>
<organism evidence="1 2">
    <name type="scientific">Zalerion maritima</name>
    <dbReference type="NCBI Taxonomy" id="339359"/>
    <lineage>
        <taxon>Eukaryota</taxon>
        <taxon>Fungi</taxon>
        <taxon>Dikarya</taxon>
        <taxon>Ascomycota</taxon>
        <taxon>Pezizomycotina</taxon>
        <taxon>Sordariomycetes</taxon>
        <taxon>Lulworthiomycetidae</taxon>
        <taxon>Lulworthiales</taxon>
        <taxon>Lulworthiaceae</taxon>
        <taxon>Zalerion</taxon>
    </lineage>
</organism>
<keyword evidence="2" id="KW-1185">Reference proteome</keyword>
<evidence type="ECO:0000313" key="2">
    <source>
        <dbReference type="Proteomes" id="UP001201980"/>
    </source>
</evidence>
<dbReference type="EMBL" id="JAKWBI020000401">
    <property type="protein sequence ID" value="KAJ2895443.1"/>
    <property type="molecule type" value="Genomic_DNA"/>
</dbReference>
<dbReference type="Proteomes" id="UP001201980">
    <property type="component" value="Unassembled WGS sequence"/>
</dbReference>
<protein>
    <submittedName>
        <fullName evidence="1">Uncharacterized protein</fullName>
    </submittedName>
</protein>
<dbReference type="AlphaFoldDB" id="A0AAD5RJG6"/>
<name>A0AAD5RJG6_9PEZI</name>